<reference evidence="1" key="1">
    <citation type="submission" date="2021-01" db="EMBL/GenBank/DDBJ databases">
        <authorList>
            <person name="Kaushik A."/>
        </authorList>
    </citation>
    <scope>NUCLEOTIDE SEQUENCE</scope>
    <source>
        <strain evidence="1">Type strain: AG8-Rh-89/</strain>
    </source>
</reference>
<dbReference type="InterPro" id="IPR027417">
    <property type="entry name" value="P-loop_NTPase"/>
</dbReference>
<sequence>MFSEDKFPVASEGMGLCTATFRITHKFTISGRSFRLIDSPGFYTASLSTSDIMKKLITCLLQFRDSKGAPNLSGILYLHPEGSEIGDGGLKRTIEALRHLVGDPWLRSVTIAVTGEGTTAGSDAAALQESTSPFYSLYYGGAKILPLSFELPRIQEILLGIEPSSSQPRFFSKTSWNLRGRFVDGL</sequence>
<name>A0A8H3CMW9_9AGAM</name>
<dbReference type="EMBL" id="CAJMWZ010004560">
    <property type="protein sequence ID" value="CAE6492260.1"/>
    <property type="molecule type" value="Genomic_DNA"/>
</dbReference>
<feature type="non-terminal residue" evidence="1">
    <location>
        <position position="1"/>
    </location>
</feature>
<evidence type="ECO:0000313" key="1">
    <source>
        <dbReference type="EMBL" id="CAE6492260.1"/>
    </source>
</evidence>
<dbReference type="Gene3D" id="3.40.50.300">
    <property type="entry name" value="P-loop containing nucleotide triphosphate hydrolases"/>
    <property type="match status" value="1"/>
</dbReference>
<dbReference type="Proteomes" id="UP000663850">
    <property type="component" value="Unassembled WGS sequence"/>
</dbReference>
<proteinExistence type="predicted"/>
<gene>
    <name evidence="1" type="ORF">RDB_LOCUS86197</name>
</gene>
<evidence type="ECO:0008006" key="3">
    <source>
        <dbReference type="Google" id="ProtNLM"/>
    </source>
</evidence>
<accession>A0A8H3CMW9</accession>
<organism evidence="1 2">
    <name type="scientific">Rhizoctonia solani</name>
    <dbReference type="NCBI Taxonomy" id="456999"/>
    <lineage>
        <taxon>Eukaryota</taxon>
        <taxon>Fungi</taxon>
        <taxon>Dikarya</taxon>
        <taxon>Basidiomycota</taxon>
        <taxon>Agaricomycotina</taxon>
        <taxon>Agaricomycetes</taxon>
        <taxon>Cantharellales</taxon>
        <taxon>Ceratobasidiaceae</taxon>
        <taxon>Rhizoctonia</taxon>
    </lineage>
</organism>
<dbReference type="AlphaFoldDB" id="A0A8H3CMW9"/>
<comment type="caution">
    <text evidence="1">The sequence shown here is derived from an EMBL/GenBank/DDBJ whole genome shotgun (WGS) entry which is preliminary data.</text>
</comment>
<evidence type="ECO:0000313" key="2">
    <source>
        <dbReference type="Proteomes" id="UP000663850"/>
    </source>
</evidence>
<protein>
    <recommendedName>
        <fullName evidence="3">G domain-containing protein</fullName>
    </recommendedName>
</protein>